<name>A0A4Z1IQE4_9HELO</name>
<evidence type="ECO:0000313" key="2">
    <source>
        <dbReference type="Proteomes" id="UP000297452"/>
    </source>
</evidence>
<proteinExistence type="predicted"/>
<keyword evidence="2" id="KW-1185">Reference proteome</keyword>
<sequence>MGIMNSSAETVSVWIGVPMVESDAPTLREILLKLDLARKNVKSRSLDSEWPVWSDDYYARVVSQFFFKEWWRRTWVFQEIVLTKSIRLHYGTVSVTWNILNGAHLYFYYLSSKCAVSPIVVPVGVYEAMKRISIIKGVRYCRARGLGVRLTQLLYLDRLSFCSDPRDRIYALLGLAEDQDSVSPDYTKPVQWVLQDAVQRLIEKERSLNIICMLPKSRRMDGLPFWVPDFTTSSLLRCLMSFLLDDPDKCHIFMASGKTPLPEIQVKTVVLSTKGLILDIVDGMGSVAQSNALENPTISFLPSQTSLQQSSTNQSRYHSKGDLFHAIWNTLVSSRERCDIKAISASEIVYLMFKSVAIPKGTWSSKDI</sequence>
<dbReference type="Proteomes" id="UP000297452">
    <property type="component" value="Unassembled WGS sequence"/>
</dbReference>
<dbReference type="PANTHER" id="PTHR24148:SF73">
    <property type="entry name" value="HET DOMAIN PROTEIN (AFU_ORTHOLOGUE AFUA_8G01020)"/>
    <property type="match status" value="1"/>
</dbReference>
<dbReference type="EMBL" id="PQXJ01000172">
    <property type="protein sequence ID" value="TGO58927.1"/>
    <property type="molecule type" value="Genomic_DNA"/>
</dbReference>
<reference evidence="1 2" key="1">
    <citation type="submission" date="2017-12" db="EMBL/GenBank/DDBJ databases">
        <title>Comparative genomics of Botrytis spp.</title>
        <authorList>
            <person name="Valero-Jimenez C.A."/>
            <person name="Tapia P."/>
            <person name="Veloso J."/>
            <person name="Silva-Moreno E."/>
            <person name="Staats M."/>
            <person name="Valdes J.H."/>
            <person name="Van Kan J.A.L."/>
        </authorList>
    </citation>
    <scope>NUCLEOTIDE SEQUENCE [LARGE SCALE GENOMIC DNA]</scope>
    <source>
        <strain evidence="1 2">MUCL2120</strain>
    </source>
</reference>
<gene>
    <name evidence="1" type="ORF">BOTNAR_0172g00120</name>
</gene>
<protein>
    <recommendedName>
        <fullName evidence="3">Heterokaryon incompatibility domain-containing protein</fullName>
    </recommendedName>
</protein>
<evidence type="ECO:0000313" key="1">
    <source>
        <dbReference type="EMBL" id="TGO58927.1"/>
    </source>
</evidence>
<dbReference type="InterPro" id="IPR052895">
    <property type="entry name" value="HetReg/Transcr_Mod"/>
</dbReference>
<evidence type="ECO:0008006" key="3">
    <source>
        <dbReference type="Google" id="ProtNLM"/>
    </source>
</evidence>
<comment type="caution">
    <text evidence="1">The sequence shown here is derived from an EMBL/GenBank/DDBJ whole genome shotgun (WGS) entry which is preliminary data.</text>
</comment>
<dbReference type="AlphaFoldDB" id="A0A4Z1IQE4"/>
<dbReference type="STRING" id="278944.A0A4Z1IQE4"/>
<organism evidence="1 2">
    <name type="scientific">Botryotinia narcissicola</name>
    <dbReference type="NCBI Taxonomy" id="278944"/>
    <lineage>
        <taxon>Eukaryota</taxon>
        <taxon>Fungi</taxon>
        <taxon>Dikarya</taxon>
        <taxon>Ascomycota</taxon>
        <taxon>Pezizomycotina</taxon>
        <taxon>Leotiomycetes</taxon>
        <taxon>Helotiales</taxon>
        <taxon>Sclerotiniaceae</taxon>
        <taxon>Botryotinia</taxon>
    </lineage>
</organism>
<accession>A0A4Z1IQE4</accession>
<dbReference type="PANTHER" id="PTHR24148">
    <property type="entry name" value="ANKYRIN REPEAT DOMAIN-CONTAINING PROTEIN 39 HOMOLOG-RELATED"/>
    <property type="match status" value="1"/>
</dbReference>
<dbReference type="OrthoDB" id="2157530at2759"/>